<organism evidence="3 4">
    <name type="scientific">Draconibacterium sediminis</name>
    <dbReference type="NCBI Taxonomy" id="1544798"/>
    <lineage>
        <taxon>Bacteria</taxon>
        <taxon>Pseudomonadati</taxon>
        <taxon>Bacteroidota</taxon>
        <taxon>Bacteroidia</taxon>
        <taxon>Marinilabiliales</taxon>
        <taxon>Prolixibacteraceae</taxon>
        <taxon>Draconibacterium</taxon>
    </lineage>
</organism>
<dbReference type="Proteomes" id="UP000032544">
    <property type="component" value="Unassembled WGS sequence"/>
</dbReference>
<evidence type="ECO:0000256" key="1">
    <source>
        <dbReference type="SAM" id="Coils"/>
    </source>
</evidence>
<evidence type="ECO:0000313" key="3">
    <source>
        <dbReference type="EMBL" id="KJF42614.1"/>
    </source>
</evidence>
<dbReference type="AlphaFoldDB" id="A0A0D8J744"/>
<dbReference type="STRING" id="1544798.LH29_18915"/>
<dbReference type="OrthoDB" id="1121850at2"/>
<keyword evidence="2" id="KW-0812">Transmembrane</keyword>
<evidence type="ECO:0000256" key="2">
    <source>
        <dbReference type="SAM" id="Phobius"/>
    </source>
</evidence>
<keyword evidence="1" id="KW-0175">Coiled coil</keyword>
<keyword evidence="2" id="KW-1133">Transmembrane helix</keyword>
<name>A0A0D8J744_9BACT</name>
<accession>A0A0D8J744</accession>
<feature type="coiled-coil region" evidence="1">
    <location>
        <begin position="154"/>
        <end position="185"/>
    </location>
</feature>
<dbReference type="RefSeq" id="WP_045032457.1">
    <property type="nucleotide sequence ID" value="NZ_JRHC01000005.1"/>
</dbReference>
<evidence type="ECO:0008006" key="5">
    <source>
        <dbReference type="Google" id="ProtNLM"/>
    </source>
</evidence>
<feature type="transmembrane region" description="Helical" evidence="2">
    <location>
        <begin position="127"/>
        <end position="147"/>
    </location>
</feature>
<dbReference type="Gene3D" id="1.20.5.170">
    <property type="match status" value="1"/>
</dbReference>
<evidence type="ECO:0000313" key="4">
    <source>
        <dbReference type="Proteomes" id="UP000032544"/>
    </source>
</evidence>
<sequence>MKRIFAVVVLVFVVFNSFAKKDINAWKQEQSLPSQYEVFKENLNFWNGSYFLKEDQLDDFYNALTDTIGVLEKSVEQKNTQIRNLNSEIGSKDAEMNNLQEQLDESLKLQNSIVVLGMKLDKNVYSVTMYLLIAGVLVLAGFVFLLYKRSLSVTRRTKKDYDELKEEYETHKKNALERYTKMNMELHQTRLELKKGSIKS</sequence>
<comment type="caution">
    <text evidence="3">The sequence shown here is derived from an EMBL/GenBank/DDBJ whole genome shotgun (WGS) entry which is preliminary data.</text>
</comment>
<reference evidence="3 4" key="1">
    <citation type="submission" date="2014-09" db="EMBL/GenBank/DDBJ databases">
        <title>Draft Genome Sequence of Draconibacterium sp. JN14CK-3.</title>
        <authorList>
            <person name="Dong C."/>
            <person name="Lai Q."/>
            <person name="Shao Z."/>
        </authorList>
    </citation>
    <scope>NUCLEOTIDE SEQUENCE [LARGE SCALE GENOMIC DNA]</scope>
    <source>
        <strain evidence="3 4">JN14CK-3</strain>
    </source>
</reference>
<keyword evidence="4" id="KW-1185">Reference proteome</keyword>
<proteinExistence type="predicted"/>
<gene>
    <name evidence="3" type="ORF">LH29_18915</name>
</gene>
<feature type="coiled-coil region" evidence="1">
    <location>
        <begin position="68"/>
        <end position="102"/>
    </location>
</feature>
<protein>
    <recommendedName>
        <fullName evidence="5">tRNA (Guanine-N1)-methyltransferase</fullName>
    </recommendedName>
</protein>
<dbReference type="EMBL" id="JRHC01000005">
    <property type="protein sequence ID" value="KJF42614.1"/>
    <property type="molecule type" value="Genomic_DNA"/>
</dbReference>
<keyword evidence="2" id="KW-0472">Membrane</keyword>